<dbReference type="SUPFAM" id="SSF51735">
    <property type="entry name" value="NAD(P)-binding Rossmann-fold domains"/>
    <property type="match status" value="1"/>
</dbReference>
<name>A0A450Y5S5_9GAMM</name>
<dbReference type="EMBL" id="CAADHB010000013">
    <property type="protein sequence ID" value="VFK78371.1"/>
    <property type="molecule type" value="Genomic_DNA"/>
</dbReference>
<dbReference type="GO" id="GO:0016020">
    <property type="term" value="C:membrane"/>
    <property type="evidence" value="ECO:0007669"/>
    <property type="project" value="TreeGrafter"/>
</dbReference>
<dbReference type="InterPro" id="IPR002347">
    <property type="entry name" value="SDR_fam"/>
</dbReference>
<keyword evidence="2" id="KW-0560">Oxidoreductase</keyword>
<dbReference type="EMBL" id="CAADFU010000007">
    <property type="protein sequence ID" value="VFK40526.1"/>
    <property type="molecule type" value="Genomic_DNA"/>
</dbReference>
<dbReference type="EMBL" id="CAADFR010000007">
    <property type="protein sequence ID" value="VFK36895.1"/>
    <property type="molecule type" value="Genomic_DNA"/>
</dbReference>
<evidence type="ECO:0000256" key="2">
    <source>
        <dbReference type="ARBA" id="ARBA00023002"/>
    </source>
</evidence>
<dbReference type="Gene3D" id="3.40.50.720">
    <property type="entry name" value="NAD(P)-binding Rossmann-like Domain"/>
    <property type="match status" value="1"/>
</dbReference>
<dbReference type="GO" id="GO:0016491">
    <property type="term" value="F:oxidoreductase activity"/>
    <property type="evidence" value="ECO:0007669"/>
    <property type="project" value="UniProtKB-KW"/>
</dbReference>
<organism evidence="3">
    <name type="scientific">Candidatus Kentrum sp. SD</name>
    <dbReference type="NCBI Taxonomy" id="2126332"/>
    <lineage>
        <taxon>Bacteria</taxon>
        <taxon>Pseudomonadati</taxon>
        <taxon>Pseudomonadota</taxon>
        <taxon>Gammaproteobacteria</taxon>
        <taxon>Candidatus Kentrum</taxon>
    </lineage>
</organism>
<dbReference type="PANTHER" id="PTHR44196">
    <property type="entry name" value="DEHYDROGENASE/REDUCTASE SDR FAMILY MEMBER 7B"/>
    <property type="match status" value="1"/>
</dbReference>
<gene>
    <name evidence="5" type="ORF">BECKSD772D_GA0070982_101315</name>
    <name evidence="4" type="ORF">BECKSD772E_GA0070983_100713</name>
    <name evidence="3" type="ORF">BECKSD772F_GA0070984_100714</name>
</gene>
<dbReference type="InterPro" id="IPR036291">
    <property type="entry name" value="NAD(P)-bd_dom_sf"/>
</dbReference>
<dbReference type="PANTHER" id="PTHR44196:SF1">
    <property type="entry name" value="DEHYDROGENASE_REDUCTASE SDR FAMILY MEMBER 7B"/>
    <property type="match status" value="1"/>
</dbReference>
<sequence length="261" mass="29396">MRGNTKWIYGKHVLITGASDGIGRELCRNLAGECRKLTLVSRRKDRLQLLKQELESSGTNIDVCPMDICNIEEIRHLIFGIYEKLHEQVDVFINCAGGSHVIGPFENMHPSDIAQIFDTNARAPIFWLRELLCYMKSNSIKPDEKKRGHIMMMVSRSSERPLSGLSIYASAKGAIEKLVEALQKEYVRHRLVFTLVAPGSINTSFTASWSKEDRDAHNAEAMAVEEAVLPIIQALNVHYATNRISYESTAQWLVEPGVLNL</sequence>
<evidence type="ECO:0000313" key="5">
    <source>
        <dbReference type="EMBL" id="VFK78371.1"/>
    </source>
</evidence>
<evidence type="ECO:0000313" key="4">
    <source>
        <dbReference type="EMBL" id="VFK40526.1"/>
    </source>
</evidence>
<protein>
    <submittedName>
        <fullName evidence="3">3-hydroxy acid dehydrogenase / malonic semialdehyde reductase</fullName>
    </submittedName>
</protein>
<dbReference type="CDD" id="cd05233">
    <property type="entry name" value="SDR_c"/>
    <property type="match status" value="1"/>
</dbReference>
<reference evidence="3" key="1">
    <citation type="submission" date="2019-02" db="EMBL/GenBank/DDBJ databases">
        <authorList>
            <person name="Gruber-Vodicka R. H."/>
            <person name="Seah K. B. B."/>
        </authorList>
    </citation>
    <scope>NUCLEOTIDE SEQUENCE</scope>
    <source>
        <strain evidence="5">BECK_S127</strain>
        <strain evidence="4">BECK_S1320</strain>
        <strain evidence="3">BECK_S1321</strain>
    </source>
</reference>
<comment type="similarity">
    <text evidence="1">Belongs to the short-chain dehydrogenases/reductases (SDR) family.</text>
</comment>
<evidence type="ECO:0000313" key="3">
    <source>
        <dbReference type="EMBL" id="VFK36895.1"/>
    </source>
</evidence>
<dbReference type="PRINTS" id="PR00081">
    <property type="entry name" value="GDHRDH"/>
</dbReference>
<dbReference type="AlphaFoldDB" id="A0A450Y5S5"/>
<accession>A0A450Y5S5</accession>
<evidence type="ECO:0000256" key="1">
    <source>
        <dbReference type="ARBA" id="ARBA00006484"/>
    </source>
</evidence>
<dbReference type="Pfam" id="PF00106">
    <property type="entry name" value="adh_short"/>
    <property type="match status" value="1"/>
</dbReference>
<proteinExistence type="inferred from homology"/>